<reference evidence="8 9" key="1">
    <citation type="submission" date="2020-10" db="EMBL/GenBank/DDBJ databases">
        <title>Connecting structure to function with the recovery of over 1000 high-quality activated sludge metagenome-assembled genomes encoding full-length rRNA genes using long-read sequencing.</title>
        <authorList>
            <person name="Singleton C.M."/>
            <person name="Petriglieri F."/>
            <person name="Kristensen J.M."/>
            <person name="Kirkegaard R.H."/>
            <person name="Michaelsen T.Y."/>
            <person name="Andersen M.H."/>
            <person name="Karst S.M."/>
            <person name="Dueholm M.S."/>
            <person name="Nielsen P.H."/>
            <person name="Albertsen M."/>
        </authorList>
    </citation>
    <scope>NUCLEOTIDE SEQUENCE [LARGE SCALE GENOMIC DNA]</scope>
    <source>
        <strain evidence="8">Lyne_18-Q3-R50-59_MAXAC.006</strain>
    </source>
</reference>
<keyword evidence="6" id="KW-1133">Transmembrane helix</keyword>
<feature type="domain" description="OmpA-like" evidence="7">
    <location>
        <begin position="208"/>
        <end position="325"/>
    </location>
</feature>
<proteinExistence type="predicted"/>
<organism evidence="8 9">
    <name type="scientific">Candidatus Neomicrothrix subdominans</name>
    <dbReference type="NCBI Taxonomy" id="2954438"/>
    <lineage>
        <taxon>Bacteria</taxon>
        <taxon>Bacillati</taxon>
        <taxon>Actinomycetota</taxon>
        <taxon>Acidimicrobiia</taxon>
        <taxon>Acidimicrobiales</taxon>
        <taxon>Microthrixaceae</taxon>
        <taxon>Candidatus Neomicrothrix</taxon>
    </lineage>
</organism>
<dbReference type="PROSITE" id="PS51123">
    <property type="entry name" value="OMPA_2"/>
    <property type="match status" value="1"/>
</dbReference>
<dbReference type="InterPro" id="IPR050330">
    <property type="entry name" value="Bact_OuterMem_StrucFunc"/>
</dbReference>
<feature type="compositionally biased region" description="Low complexity" evidence="5">
    <location>
        <begin position="130"/>
        <end position="140"/>
    </location>
</feature>
<dbReference type="Gene3D" id="3.30.1330.60">
    <property type="entry name" value="OmpA-like domain"/>
    <property type="match status" value="1"/>
</dbReference>
<evidence type="ECO:0000256" key="3">
    <source>
        <dbReference type="ARBA" id="ARBA00023237"/>
    </source>
</evidence>
<feature type="transmembrane region" description="Helical" evidence="6">
    <location>
        <begin position="20"/>
        <end position="42"/>
    </location>
</feature>
<dbReference type="Proteomes" id="UP000727993">
    <property type="component" value="Unassembled WGS sequence"/>
</dbReference>
<protein>
    <submittedName>
        <fullName evidence="8">OmpA family protein</fullName>
    </submittedName>
</protein>
<keyword evidence="3" id="KW-0998">Cell outer membrane</keyword>
<evidence type="ECO:0000256" key="1">
    <source>
        <dbReference type="ARBA" id="ARBA00004442"/>
    </source>
</evidence>
<evidence type="ECO:0000256" key="6">
    <source>
        <dbReference type="SAM" id="Phobius"/>
    </source>
</evidence>
<dbReference type="PANTHER" id="PTHR30329:SF21">
    <property type="entry name" value="LIPOPROTEIN YIAD-RELATED"/>
    <property type="match status" value="1"/>
</dbReference>
<dbReference type="InterPro" id="IPR006665">
    <property type="entry name" value="OmpA-like"/>
</dbReference>
<sequence>MEPEAGVSGSDGAGGGGPSRWTVLGIGVAALVVLIGVTIVTVGNDNSGDGGEVVTRAEAALDKAGIADAKVQAGKNGTITVSGVDADDSGRIPDVLAGVDGVDDIEVKAVTGESASNTPDSKPADDSKDAASSTDEFVSTPKPPKSTPKVPLPEGVERMGVYQGGKLFLVGKVPSYADGNRRINAAKEILGPDNVFNLYEVEKSSSPSDDGVIIVAEPFVFPAESAELPESFFSLADLGVAIMSRFDQTQMTITGHTDSSGDAAANQKLSEERAEAFKTYLVDKGVDASRVTVVGKGSSDPAFPNDTAANRAKNRRIEVSLKGLLLGE</sequence>
<dbReference type="EMBL" id="JADJZA010000008">
    <property type="protein sequence ID" value="MBK9298036.1"/>
    <property type="molecule type" value="Genomic_DNA"/>
</dbReference>
<feature type="region of interest" description="Disordered" evidence="5">
    <location>
        <begin position="110"/>
        <end position="154"/>
    </location>
</feature>
<dbReference type="PRINTS" id="PR01023">
    <property type="entry name" value="NAFLGMOTY"/>
</dbReference>
<dbReference type="CDD" id="cd07185">
    <property type="entry name" value="OmpA_C-like"/>
    <property type="match status" value="1"/>
</dbReference>
<keyword evidence="2 4" id="KW-0472">Membrane</keyword>
<evidence type="ECO:0000256" key="4">
    <source>
        <dbReference type="PROSITE-ProRule" id="PRU00473"/>
    </source>
</evidence>
<evidence type="ECO:0000259" key="7">
    <source>
        <dbReference type="PROSITE" id="PS51123"/>
    </source>
</evidence>
<keyword evidence="6" id="KW-0812">Transmembrane</keyword>
<dbReference type="SUPFAM" id="SSF103088">
    <property type="entry name" value="OmpA-like"/>
    <property type="match status" value="1"/>
</dbReference>
<accession>A0A936NE64</accession>
<dbReference type="InterPro" id="IPR006664">
    <property type="entry name" value="OMP_bac"/>
</dbReference>
<comment type="caution">
    <text evidence="8">The sequence shown here is derived from an EMBL/GenBank/DDBJ whole genome shotgun (WGS) entry which is preliminary data.</text>
</comment>
<gene>
    <name evidence="8" type="ORF">IPN02_14620</name>
</gene>
<evidence type="ECO:0000256" key="5">
    <source>
        <dbReference type="SAM" id="MobiDB-lite"/>
    </source>
</evidence>
<dbReference type="Pfam" id="PF00691">
    <property type="entry name" value="OmpA"/>
    <property type="match status" value="1"/>
</dbReference>
<dbReference type="AlphaFoldDB" id="A0A936NE64"/>
<evidence type="ECO:0000313" key="9">
    <source>
        <dbReference type="Proteomes" id="UP000727993"/>
    </source>
</evidence>
<evidence type="ECO:0000256" key="2">
    <source>
        <dbReference type="ARBA" id="ARBA00023136"/>
    </source>
</evidence>
<dbReference type="PANTHER" id="PTHR30329">
    <property type="entry name" value="STATOR ELEMENT OF FLAGELLAR MOTOR COMPLEX"/>
    <property type="match status" value="1"/>
</dbReference>
<evidence type="ECO:0000313" key="8">
    <source>
        <dbReference type="EMBL" id="MBK9298036.1"/>
    </source>
</evidence>
<comment type="subcellular location">
    <subcellularLocation>
        <location evidence="1">Cell outer membrane</location>
    </subcellularLocation>
</comment>
<dbReference type="InterPro" id="IPR036737">
    <property type="entry name" value="OmpA-like_sf"/>
</dbReference>
<dbReference type="GO" id="GO:0009279">
    <property type="term" value="C:cell outer membrane"/>
    <property type="evidence" value="ECO:0007669"/>
    <property type="project" value="UniProtKB-SubCell"/>
</dbReference>
<name>A0A936NE64_9ACTN</name>
<dbReference type="PRINTS" id="PR01021">
    <property type="entry name" value="OMPADOMAIN"/>
</dbReference>